<evidence type="ECO:0000313" key="3">
    <source>
        <dbReference type="Proteomes" id="UP000600365"/>
    </source>
</evidence>
<dbReference type="AlphaFoldDB" id="A0A917XWY6"/>
<name>A0A917XWY6_9ACTN</name>
<reference evidence="2 3" key="1">
    <citation type="journal article" date="2014" name="Int. J. Syst. Evol. Microbiol.">
        <title>Complete genome sequence of Corynebacterium casei LMG S-19264T (=DSM 44701T), isolated from a smear-ripened cheese.</title>
        <authorList>
            <consortium name="US DOE Joint Genome Institute (JGI-PGF)"/>
            <person name="Walter F."/>
            <person name="Albersmeier A."/>
            <person name="Kalinowski J."/>
            <person name="Ruckert C."/>
        </authorList>
    </citation>
    <scope>NUCLEOTIDE SEQUENCE [LARGE SCALE GENOMIC DNA]</scope>
    <source>
        <strain evidence="2 3">CGMCC 4.7111</strain>
    </source>
</reference>
<keyword evidence="1" id="KW-1133">Transmembrane helix</keyword>
<keyword evidence="3" id="KW-1185">Reference proteome</keyword>
<comment type="caution">
    <text evidence="2">The sequence shown here is derived from an EMBL/GenBank/DDBJ whole genome shotgun (WGS) entry which is preliminary data.</text>
</comment>
<dbReference type="Proteomes" id="UP000600365">
    <property type="component" value="Unassembled WGS sequence"/>
</dbReference>
<keyword evidence="1" id="KW-0812">Transmembrane</keyword>
<sequence length="103" mass="10565">MPATFALGTAAGDLSATVGLGYLGSTLLYAVAIAVPAVLYRWGALNAVAAFWSAYVMVELDQELLELLGPVPAVQRADRLATPAGVAMKPDPGTACMIKTATV</sequence>
<evidence type="ECO:0000256" key="1">
    <source>
        <dbReference type="SAM" id="Phobius"/>
    </source>
</evidence>
<protein>
    <submittedName>
        <fullName evidence="2">Uncharacterized protein</fullName>
    </submittedName>
</protein>
<feature type="transmembrane region" description="Helical" evidence="1">
    <location>
        <begin position="20"/>
        <end position="40"/>
    </location>
</feature>
<gene>
    <name evidence="2" type="ORF">GCM10011579_019970</name>
</gene>
<organism evidence="2 3">
    <name type="scientific">Streptomyces albiflavescens</name>
    <dbReference type="NCBI Taxonomy" id="1623582"/>
    <lineage>
        <taxon>Bacteria</taxon>
        <taxon>Bacillati</taxon>
        <taxon>Actinomycetota</taxon>
        <taxon>Actinomycetes</taxon>
        <taxon>Kitasatosporales</taxon>
        <taxon>Streptomycetaceae</taxon>
        <taxon>Streptomyces</taxon>
    </lineage>
</organism>
<accession>A0A917XWY6</accession>
<dbReference type="EMBL" id="BMMM01000003">
    <property type="protein sequence ID" value="GGN57594.1"/>
    <property type="molecule type" value="Genomic_DNA"/>
</dbReference>
<keyword evidence="1" id="KW-0472">Membrane</keyword>
<proteinExistence type="predicted"/>
<evidence type="ECO:0000313" key="2">
    <source>
        <dbReference type="EMBL" id="GGN57594.1"/>
    </source>
</evidence>